<organism evidence="3 4">
    <name type="scientific">Pythium insidiosum</name>
    <name type="common">Pythiosis disease agent</name>
    <dbReference type="NCBI Taxonomy" id="114742"/>
    <lineage>
        <taxon>Eukaryota</taxon>
        <taxon>Sar</taxon>
        <taxon>Stramenopiles</taxon>
        <taxon>Oomycota</taxon>
        <taxon>Peronosporomycetes</taxon>
        <taxon>Pythiales</taxon>
        <taxon>Pythiaceae</taxon>
        <taxon>Pythium</taxon>
    </lineage>
</organism>
<dbReference type="SUPFAM" id="SSF52047">
    <property type="entry name" value="RNI-like"/>
    <property type="match status" value="1"/>
</dbReference>
<dbReference type="PANTHER" id="PTHR13318">
    <property type="entry name" value="PARTNER OF PAIRED, ISOFORM B-RELATED"/>
    <property type="match status" value="1"/>
</dbReference>
<feature type="transmembrane region" description="Helical" evidence="1">
    <location>
        <begin position="636"/>
        <end position="654"/>
    </location>
</feature>
<feature type="transmembrane region" description="Helical" evidence="1">
    <location>
        <begin position="597"/>
        <end position="616"/>
    </location>
</feature>
<comment type="caution">
    <text evidence="3">The sequence shown here is derived from an EMBL/GenBank/DDBJ whole genome shotgun (WGS) entry which is preliminary data.</text>
</comment>
<feature type="transmembrane region" description="Helical" evidence="1">
    <location>
        <begin position="921"/>
        <end position="939"/>
    </location>
</feature>
<keyword evidence="1" id="KW-0812">Transmembrane</keyword>
<feature type="transmembrane region" description="Helical" evidence="1">
    <location>
        <begin position="742"/>
        <end position="763"/>
    </location>
</feature>
<reference evidence="3" key="1">
    <citation type="submission" date="2021-12" db="EMBL/GenBank/DDBJ databases">
        <title>Prjna785345.</title>
        <authorList>
            <person name="Rujirawat T."/>
            <person name="Krajaejun T."/>
        </authorList>
    </citation>
    <scope>NUCLEOTIDE SEQUENCE</scope>
    <source>
        <strain evidence="3">Pi057C3</strain>
    </source>
</reference>
<proteinExistence type="predicted"/>
<sequence length="999" mass="113078">MDSFAALPVVVLQQLVAMVDGQYVTSVVPSTPSLPRQLFATLRLVSRDWRRLVDSLVELHHVSTLHVRLCGDVSRFPRQIEALVETLQLPTRDAPALRAMAIRVGTDEFVRSFEILKARAYDDAFDGVAVDWRSLFAACPRLQRLDLSGLPLHSRHLREILDAASLECPDLLALELPRKEWHRGQVSMVWRPTFDALLLALERWHTRGSQRGLLQLTVPQRITKCDTSSTTIHSLTDEYLYALAAFCPNLQHLDGWKSTYTESEGRLGCEELLFSSRGAWTAFCQSCTQLCELNWFVLPFIDDFFKAFAASPKPNLKRLVLAGGDHVNFGQDAVFGTYYTDGTWSYSNQGLAALFRGCPALEELDVVFQFTPFDDAGRHDIIDDDFLIALATHCPRLKRLEIKELNNASFYGSLKGISDRGVAALATLRELRVVSLKDTKCESQGLLELIRHAPREGPPRVVDMIVGGYELVRPARRQEPGNFYSVISDVLLAVHQHPLRLDGRRFTITLKGLLRGQPLERHRQLWKGSTMMLIDALRTSCPWLHVAVDERFRHVTVVLTTEPMASSAPARLPVELHGHYSLERLIDMTRYSDHVSFLRALFPIVMAVVPTIIMVSTIDLLPLEAPSLGLSHSRNFWIRSAFGTFCITVSALEVHHRLIPVLRLTLWQLLAWCVVITAGMTAGTIAMAHAIGFPLPFQFHIVNPRVMEEVQAFQVIFGTLTLCTFIYPAYNYAFVSLDGHAQAAFALLLPVVKLIVKNVVAPFCKHMEDMKPGEVIFNVEIFHALFTSYCMQVSRRLMKDMLSRTQILPTPMAEPADKHQGSTKLPADDKSFDLVHGNASEDPRHVLLKALTPEERLEYSRLVLNVLHVVEFVVLAEFTEVIIPVIYCVFITAASRNANAEFYPQVRGLTNEDFVQQVGRILIYASLEFVSFLVLCWLLHRKLRFAVIKQLAFVLESDWVLVQLRLFVWVLFIVQNTLEHFGVDYSFKFAWLRSTKPES</sequence>
<dbReference type="GO" id="GO:0031146">
    <property type="term" value="P:SCF-dependent proteasomal ubiquitin-dependent protein catabolic process"/>
    <property type="evidence" value="ECO:0007669"/>
    <property type="project" value="TreeGrafter"/>
</dbReference>
<dbReference type="PANTHER" id="PTHR13318:SF235">
    <property type="entry name" value="F-BOX DOMAIN-CONTAINING PROTEIN"/>
    <property type="match status" value="1"/>
</dbReference>
<feature type="signal peptide" evidence="2">
    <location>
        <begin position="1"/>
        <end position="21"/>
    </location>
</feature>
<dbReference type="InterPro" id="IPR032675">
    <property type="entry name" value="LRR_dom_sf"/>
</dbReference>
<evidence type="ECO:0000313" key="3">
    <source>
        <dbReference type="EMBL" id="KAJ0409847.1"/>
    </source>
</evidence>
<keyword evidence="2" id="KW-0732">Signal</keyword>
<evidence type="ECO:0008006" key="5">
    <source>
        <dbReference type="Google" id="ProtNLM"/>
    </source>
</evidence>
<feature type="transmembrane region" description="Helical" evidence="1">
    <location>
        <begin position="711"/>
        <end position="730"/>
    </location>
</feature>
<keyword evidence="1" id="KW-1133">Transmembrane helix</keyword>
<dbReference type="GO" id="GO:0019005">
    <property type="term" value="C:SCF ubiquitin ligase complex"/>
    <property type="evidence" value="ECO:0007669"/>
    <property type="project" value="TreeGrafter"/>
</dbReference>
<dbReference type="Proteomes" id="UP001209570">
    <property type="component" value="Unassembled WGS sequence"/>
</dbReference>
<dbReference type="AlphaFoldDB" id="A0AAD5LQM2"/>
<evidence type="ECO:0000313" key="4">
    <source>
        <dbReference type="Proteomes" id="UP001209570"/>
    </source>
</evidence>
<evidence type="ECO:0000256" key="2">
    <source>
        <dbReference type="SAM" id="SignalP"/>
    </source>
</evidence>
<feature type="transmembrane region" description="Helical" evidence="1">
    <location>
        <begin position="666"/>
        <end position="691"/>
    </location>
</feature>
<dbReference type="EMBL" id="JAKCXM010000002">
    <property type="protein sequence ID" value="KAJ0409847.1"/>
    <property type="molecule type" value="Genomic_DNA"/>
</dbReference>
<keyword evidence="1" id="KW-0472">Membrane</keyword>
<evidence type="ECO:0000256" key="1">
    <source>
        <dbReference type="SAM" id="Phobius"/>
    </source>
</evidence>
<keyword evidence="4" id="KW-1185">Reference proteome</keyword>
<accession>A0AAD5LQM2</accession>
<feature type="transmembrane region" description="Helical" evidence="1">
    <location>
        <begin position="866"/>
        <end position="894"/>
    </location>
</feature>
<gene>
    <name evidence="3" type="ORF">P43SY_005741</name>
</gene>
<protein>
    <recommendedName>
        <fullName evidence="5">F-box domain-containing protein</fullName>
    </recommendedName>
</protein>
<feature type="chain" id="PRO_5042009053" description="F-box domain-containing protein" evidence="2">
    <location>
        <begin position="22"/>
        <end position="999"/>
    </location>
</feature>
<dbReference type="Gene3D" id="3.80.10.10">
    <property type="entry name" value="Ribonuclease Inhibitor"/>
    <property type="match status" value="1"/>
</dbReference>
<name>A0AAD5LQM2_PYTIN</name>